<name>A0A0W8G7T4_9ZZZZ</name>
<dbReference type="InterPro" id="IPR028098">
    <property type="entry name" value="Glyco_trans_4-like_N"/>
</dbReference>
<evidence type="ECO:0000256" key="1">
    <source>
        <dbReference type="SAM" id="MobiDB-lite"/>
    </source>
</evidence>
<sequence length="415" mass="43552">MAHPATAITPGPSAVKRPARVVLLLQDLLFGGTQRQALELAGGLDPARFAVELWMLAPGADFAPKAEACGLPLVWLSQRPTVGLDALRGLWRRLGQTPPDILVPLTAVPNIWGRIFGRLKGVPVVLGTCRGGGAIARQHERLLRRLAHHHVCNSRPLGDTLTGGLGHPASRVTVIANGVDTDHFAPPPDDLRPVRDVILCVARMSEDKDHETLLRAFEIAAREHERAELWLVGDGPLAAGVARLVARHPFKGRIRAYPGGADPRPFYQQAKVAVLSSRREGLPNVILEAMSMGVAVAATAVGAIPGVVSGEVVTGRAGPGPGTEPGAPDVPGVPGMPATDDGPCGLLAPPGDPEALARAMLTLLGDDALRERLGRTGRARAVADYSLGAMVAAHEALFERLLAACPARAGERGSM</sequence>
<proteinExistence type="predicted"/>
<feature type="region of interest" description="Disordered" evidence="1">
    <location>
        <begin position="315"/>
        <end position="340"/>
    </location>
</feature>
<dbReference type="Pfam" id="PF13692">
    <property type="entry name" value="Glyco_trans_1_4"/>
    <property type="match status" value="1"/>
</dbReference>
<comment type="caution">
    <text evidence="3">The sequence shown here is derived from an EMBL/GenBank/DDBJ whole genome shotgun (WGS) entry which is preliminary data.</text>
</comment>
<dbReference type="EMBL" id="LNQE01000119">
    <property type="protein sequence ID" value="KUG29215.1"/>
    <property type="molecule type" value="Genomic_DNA"/>
</dbReference>
<reference evidence="3" key="1">
    <citation type="journal article" date="2015" name="Proc. Natl. Acad. Sci. U.S.A.">
        <title>Networks of energetic and metabolic interactions define dynamics in microbial communities.</title>
        <authorList>
            <person name="Embree M."/>
            <person name="Liu J.K."/>
            <person name="Al-Bassam M.M."/>
            <person name="Zengler K."/>
        </authorList>
    </citation>
    <scope>NUCLEOTIDE SEQUENCE</scope>
</reference>
<dbReference type="PANTHER" id="PTHR12526:SF630">
    <property type="entry name" value="GLYCOSYLTRANSFERASE"/>
    <property type="match status" value="1"/>
</dbReference>
<dbReference type="SUPFAM" id="SSF53756">
    <property type="entry name" value="UDP-Glycosyltransferase/glycogen phosphorylase"/>
    <property type="match status" value="1"/>
</dbReference>
<dbReference type="AlphaFoldDB" id="A0A0W8G7T4"/>
<dbReference type="PANTHER" id="PTHR12526">
    <property type="entry name" value="GLYCOSYLTRANSFERASE"/>
    <property type="match status" value="1"/>
</dbReference>
<dbReference type="Gene3D" id="3.40.50.2000">
    <property type="entry name" value="Glycogen Phosphorylase B"/>
    <property type="match status" value="2"/>
</dbReference>
<organism evidence="3">
    <name type="scientific">hydrocarbon metagenome</name>
    <dbReference type="NCBI Taxonomy" id="938273"/>
    <lineage>
        <taxon>unclassified sequences</taxon>
        <taxon>metagenomes</taxon>
        <taxon>ecological metagenomes</taxon>
    </lineage>
</organism>
<dbReference type="GO" id="GO:0016740">
    <property type="term" value="F:transferase activity"/>
    <property type="evidence" value="ECO:0007669"/>
    <property type="project" value="UniProtKB-KW"/>
</dbReference>
<evidence type="ECO:0000313" key="3">
    <source>
        <dbReference type="EMBL" id="KUG29215.1"/>
    </source>
</evidence>
<feature type="domain" description="Glycosyltransferase subfamily 4-like N-terminal" evidence="2">
    <location>
        <begin position="30"/>
        <end position="182"/>
    </location>
</feature>
<dbReference type="CDD" id="cd03801">
    <property type="entry name" value="GT4_PimA-like"/>
    <property type="match status" value="1"/>
</dbReference>
<evidence type="ECO:0000259" key="2">
    <source>
        <dbReference type="Pfam" id="PF13439"/>
    </source>
</evidence>
<accession>A0A0W8G7T4</accession>
<protein>
    <submittedName>
        <fullName evidence="3">Glycosyl transferase, group 1</fullName>
    </submittedName>
</protein>
<keyword evidence="3" id="KW-0808">Transferase</keyword>
<gene>
    <name evidence="3" type="ORF">ASZ90_000888</name>
</gene>
<dbReference type="Pfam" id="PF13439">
    <property type="entry name" value="Glyco_transf_4"/>
    <property type="match status" value="1"/>
</dbReference>